<comment type="caution">
    <text evidence="1">The sequence shown here is derived from an EMBL/GenBank/DDBJ whole genome shotgun (WGS) entry which is preliminary data.</text>
</comment>
<gene>
    <name evidence="1" type="ORF">AAES_13510</name>
</gene>
<proteinExistence type="predicted"/>
<dbReference type="AlphaFoldDB" id="A0A0Q3U700"/>
<accession>A0A0Q3U700</accession>
<name>A0A0Q3U700_AMAAE</name>
<evidence type="ECO:0000313" key="1">
    <source>
        <dbReference type="EMBL" id="KQL61494.1"/>
    </source>
</evidence>
<organism evidence="1 2">
    <name type="scientific">Amazona aestiva</name>
    <name type="common">Blue-fronted Amazon parrot</name>
    <dbReference type="NCBI Taxonomy" id="12930"/>
    <lineage>
        <taxon>Eukaryota</taxon>
        <taxon>Metazoa</taxon>
        <taxon>Chordata</taxon>
        <taxon>Craniata</taxon>
        <taxon>Vertebrata</taxon>
        <taxon>Euteleostomi</taxon>
        <taxon>Archelosauria</taxon>
        <taxon>Archosauria</taxon>
        <taxon>Dinosauria</taxon>
        <taxon>Saurischia</taxon>
        <taxon>Theropoda</taxon>
        <taxon>Coelurosauria</taxon>
        <taxon>Aves</taxon>
        <taxon>Neognathae</taxon>
        <taxon>Neoaves</taxon>
        <taxon>Telluraves</taxon>
        <taxon>Australaves</taxon>
        <taxon>Psittaciformes</taxon>
        <taxon>Psittacidae</taxon>
        <taxon>Amazona</taxon>
    </lineage>
</organism>
<dbReference type="Proteomes" id="UP000051836">
    <property type="component" value="Unassembled WGS sequence"/>
</dbReference>
<protein>
    <submittedName>
        <fullName evidence="1">Uncharacterized protein</fullName>
    </submittedName>
</protein>
<dbReference type="EMBL" id="LMAW01000001">
    <property type="protein sequence ID" value="KQL61494.1"/>
    <property type="molecule type" value="Genomic_DNA"/>
</dbReference>
<keyword evidence="2" id="KW-1185">Reference proteome</keyword>
<evidence type="ECO:0000313" key="2">
    <source>
        <dbReference type="Proteomes" id="UP000051836"/>
    </source>
</evidence>
<sequence length="115" mass="12352">MEIPPVWGAQPQSHCQVRCFYRFPRHPNRKPTPALCRNPTTAIQPGGTSASLLSLGGWLLGLKQRCSQGEEGNKSLKSCSIPTRPPFPSLLLPGFTVTSGLVQSPGPLTGVNCNE</sequence>
<reference evidence="1 2" key="1">
    <citation type="submission" date="2015-10" db="EMBL/GenBank/DDBJ databases">
        <authorList>
            <person name="Gilbert D.G."/>
        </authorList>
    </citation>
    <scope>NUCLEOTIDE SEQUENCE [LARGE SCALE GENOMIC DNA]</scope>
    <source>
        <strain evidence="1">FVVF132</strain>
    </source>
</reference>